<reference evidence="1 2" key="1">
    <citation type="submission" date="2018-08" db="EMBL/GenBank/DDBJ databases">
        <title>A genome reference for cultivated species of the human gut microbiota.</title>
        <authorList>
            <person name="Zou Y."/>
            <person name="Xue W."/>
            <person name="Luo G."/>
        </authorList>
    </citation>
    <scope>NUCLEOTIDE SEQUENCE [LARGE SCALE GENOMIC DNA]</scope>
    <source>
        <strain evidence="1 2">AM46-16</strain>
    </source>
</reference>
<gene>
    <name evidence="1" type="ORF">DW957_02370</name>
</gene>
<protein>
    <submittedName>
        <fullName evidence="1">Uncharacterized protein</fullName>
    </submittedName>
</protein>
<dbReference type="RefSeq" id="WP_005331992.1">
    <property type="nucleotide sequence ID" value="NZ_CP102279.1"/>
</dbReference>
<comment type="caution">
    <text evidence="1">The sequence shown here is derived from an EMBL/GenBank/DDBJ whole genome shotgun (WGS) entry which is preliminary data.</text>
</comment>
<dbReference type="Proteomes" id="UP000284962">
    <property type="component" value="Unassembled WGS sequence"/>
</dbReference>
<evidence type="ECO:0000313" key="2">
    <source>
        <dbReference type="Proteomes" id="UP000284962"/>
    </source>
</evidence>
<dbReference type="AlphaFoldDB" id="A0A413QMW7"/>
<dbReference type="EMBL" id="QSEW01000002">
    <property type="protein sequence ID" value="RHA01660.1"/>
    <property type="molecule type" value="Genomic_DNA"/>
</dbReference>
<organism evidence="1 2">
    <name type="scientific">Dorea formicigenerans</name>
    <dbReference type="NCBI Taxonomy" id="39486"/>
    <lineage>
        <taxon>Bacteria</taxon>
        <taxon>Bacillati</taxon>
        <taxon>Bacillota</taxon>
        <taxon>Clostridia</taxon>
        <taxon>Lachnospirales</taxon>
        <taxon>Lachnospiraceae</taxon>
        <taxon>Dorea</taxon>
    </lineage>
</organism>
<dbReference type="GeneID" id="92863004"/>
<name>A0A413QMW7_9FIRM</name>
<proteinExistence type="predicted"/>
<evidence type="ECO:0000313" key="1">
    <source>
        <dbReference type="EMBL" id="RHA01660.1"/>
    </source>
</evidence>
<accession>A0A413QMW7</accession>
<sequence>MKYPKKIMSRPDLIKMGFSETYLRRAFATPGQTFAWQDNPQIKNSPYQYDTEAFEVWRQKDIQMQQKAMRQKIGVM</sequence>